<dbReference type="PROSITE" id="PS00894">
    <property type="entry name" value="HTH_DEOR_1"/>
    <property type="match status" value="1"/>
</dbReference>
<name>A0ABS6KC68_9FIRM</name>
<dbReference type="Pfam" id="PF00455">
    <property type="entry name" value="DeoRC"/>
    <property type="match status" value="1"/>
</dbReference>
<dbReference type="PRINTS" id="PR00037">
    <property type="entry name" value="HTHLACR"/>
</dbReference>
<evidence type="ECO:0000259" key="4">
    <source>
        <dbReference type="PROSITE" id="PS51000"/>
    </source>
</evidence>
<dbReference type="InterPro" id="IPR036388">
    <property type="entry name" value="WH-like_DNA-bd_sf"/>
</dbReference>
<dbReference type="SMART" id="SM01134">
    <property type="entry name" value="DeoRC"/>
    <property type="match status" value="1"/>
</dbReference>
<comment type="caution">
    <text evidence="5">The sequence shown here is derived from an EMBL/GenBank/DDBJ whole genome shotgun (WGS) entry which is preliminary data.</text>
</comment>
<dbReference type="InterPro" id="IPR050313">
    <property type="entry name" value="Carb_Metab_HTH_regulators"/>
</dbReference>
<dbReference type="PANTHER" id="PTHR30363">
    <property type="entry name" value="HTH-TYPE TRANSCRIPTIONAL REGULATOR SRLR-RELATED"/>
    <property type="match status" value="1"/>
</dbReference>
<dbReference type="SUPFAM" id="SSF100950">
    <property type="entry name" value="NagB/RpiA/CoA transferase-like"/>
    <property type="match status" value="1"/>
</dbReference>
<dbReference type="RefSeq" id="WP_158353229.1">
    <property type="nucleotide sequence ID" value="NZ_JAHQCX010000016.1"/>
</dbReference>
<dbReference type="PANTHER" id="PTHR30363:SF44">
    <property type="entry name" value="AGA OPERON TRANSCRIPTIONAL REPRESSOR-RELATED"/>
    <property type="match status" value="1"/>
</dbReference>
<evidence type="ECO:0000256" key="1">
    <source>
        <dbReference type="ARBA" id="ARBA00023015"/>
    </source>
</evidence>
<evidence type="ECO:0000256" key="3">
    <source>
        <dbReference type="ARBA" id="ARBA00023163"/>
    </source>
</evidence>
<feature type="domain" description="HTH deoR-type" evidence="4">
    <location>
        <begin position="8"/>
        <end position="63"/>
    </location>
</feature>
<reference evidence="5 6" key="1">
    <citation type="submission" date="2021-06" db="EMBL/GenBank/DDBJ databases">
        <title>Description of novel taxa of the family Lachnospiraceae.</title>
        <authorList>
            <person name="Chaplin A.V."/>
            <person name="Sokolova S.R."/>
            <person name="Pikina A.P."/>
            <person name="Korzhanova M."/>
            <person name="Belova V."/>
            <person name="Korostin D."/>
            <person name="Efimov B.A."/>
        </authorList>
    </citation>
    <scope>NUCLEOTIDE SEQUENCE [LARGE SCALE GENOMIC DNA]</scope>
    <source>
        <strain evidence="5 6">ASD4241</strain>
    </source>
</reference>
<dbReference type="SUPFAM" id="SSF46785">
    <property type="entry name" value="Winged helix' DNA-binding domain"/>
    <property type="match status" value="1"/>
</dbReference>
<sequence length="259" mass="28773">MTAERNFRQERLVYILRELDEKQCVRISNLARNLHVSEVTVRQDLTLLEGEGLIRRVHGGAVKAGDSIYRKDTRETVYRDAAAKIAIARRAYRELRAHETVMIDDSSTCLYLVQLIKEEEGLPLTVITNSVIAAGELMNLEHVRLFMIGGEVFGNLAATAGETGEREVLEYHADVLFMGANGVDVEAGITVIGYPQMMIKKAMRKCADRTVLLADGGKFGEKYLSEVCALSMVDMVITDGGADRAYCSRMRELVPVVIS</sequence>
<dbReference type="Gene3D" id="1.10.10.10">
    <property type="entry name" value="Winged helix-like DNA-binding domain superfamily/Winged helix DNA-binding domain"/>
    <property type="match status" value="1"/>
</dbReference>
<dbReference type="Proteomes" id="UP001314681">
    <property type="component" value="Unassembled WGS sequence"/>
</dbReference>
<keyword evidence="6" id="KW-1185">Reference proteome</keyword>
<dbReference type="EMBL" id="JAHQCX010000016">
    <property type="protein sequence ID" value="MBU9728103.1"/>
    <property type="molecule type" value="Genomic_DNA"/>
</dbReference>
<protein>
    <submittedName>
        <fullName evidence="5">DeoR/GlpR family DNA-binding transcription regulator</fullName>
    </submittedName>
</protein>
<evidence type="ECO:0000313" key="5">
    <source>
        <dbReference type="EMBL" id="MBU9728103.1"/>
    </source>
</evidence>
<gene>
    <name evidence="5" type="ORF">KTH90_19010</name>
</gene>
<dbReference type="InterPro" id="IPR014036">
    <property type="entry name" value="DeoR-like_C"/>
</dbReference>
<keyword evidence="3" id="KW-0804">Transcription</keyword>
<keyword evidence="1" id="KW-0805">Transcription regulation</keyword>
<dbReference type="InterPro" id="IPR036390">
    <property type="entry name" value="WH_DNA-bd_sf"/>
</dbReference>
<evidence type="ECO:0000256" key="2">
    <source>
        <dbReference type="ARBA" id="ARBA00023125"/>
    </source>
</evidence>
<dbReference type="GO" id="GO:0003677">
    <property type="term" value="F:DNA binding"/>
    <property type="evidence" value="ECO:0007669"/>
    <property type="project" value="UniProtKB-KW"/>
</dbReference>
<dbReference type="InterPro" id="IPR001034">
    <property type="entry name" value="DeoR_HTH"/>
</dbReference>
<dbReference type="InterPro" id="IPR037171">
    <property type="entry name" value="NagB/RpiA_transferase-like"/>
</dbReference>
<accession>A0ABS6KC68</accession>
<keyword evidence="2 5" id="KW-0238">DNA-binding</keyword>
<dbReference type="PROSITE" id="PS51000">
    <property type="entry name" value="HTH_DEOR_2"/>
    <property type="match status" value="1"/>
</dbReference>
<organism evidence="5 6">
    <name type="scientific">Diplocloster modestus</name>
    <dbReference type="NCBI Taxonomy" id="2850322"/>
    <lineage>
        <taxon>Bacteria</taxon>
        <taxon>Bacillati</taxon>
        <taxon>Bacillota</taxon>
        <taxon>Clostridia</taxon>
        <taxon>Lachnospirales</taxon>
        <taxon>Lachnospiraceae</taxon>
        <taxon>Diplocloster</taxon>
    </lineage>
</organism>
<dbReference type="Gene3D" id="3.40.50.1360">
    <property type="match status" value="1"/>
</dbReference>
<proteinExistence type="predicted"/>
<dbReference type="Pfam" id="PF08220">
    <property type="entry name" value="HTH_DeoR"/>
    <property type="match status" value="1"/>
</dbReference>
<dbReference type="SMART" id="SM00420">
    <property type="entry name" value="HTH_DEOR"/>
    <property type="match status" value="1"/>
</dbReference>
<dbReference type="InterPro" id="IPR018356">
    <property type="entry name" value="Tscrpt_reg_HTH_DeoR_CS"/>
</dbReference>
<evidence type="ECO:0000313" key="6">
    <source>
        <dbReference type="Proteomes" id="UP001314681"/>
    </source>
</evidence>